<feature type="transmembrane region" description="Helical" evidence="8">
    <location>
        <begin position="401"/>
        <end position="422"/>
    </location>
</feature>
<evidence type="ECO:0000313" key="10">
    <source>
        <dbReference type="Proteomes" id="UP000824189"/>
    </source>
</evidence>
<feature type="transmembrane region" description="Helical" evidence="8">
    <location>
        <begin position="282"/>
        <end position="301"/>
    </location>
</feature>
<reference evidence="9" key="1">
    <citation type="journal article" date="2021" name="PeerJ">
        <title>Extensive microbial diversity within the chicken gut microbiome revealed by metagenomics and culture.</title>
        <authorList>
            <person name="Gilroy R."/>
            <person name="Ravi A."/>
            <person name="Getino M."/>
            <person name="Pursley I."/>
            <person name="Horton D.L."/>
            <person name="Alikhan N.F."/>
            <person name="Baker D."/>
            <person name="Gharbi K."/>
            <person name="Hall N."/>
            <person name="Watson M."/>
            <person name="Adriaenssens E.M."/>
            <person name="Foster-Nyarko E."/>
            <person name="Jarju S."/>
            <person name="Secka A."/>
            <person name="Antonio M."/>
            <person name="Oren A."/>
            <person name="Chaudhuri R.R."/>
            <person name="La Ragione R."/>
            <person name="Hildebrand F."/>
            <person name="Pallen M.J."/>
        </authorList>
    </citation>
    <scope>NUCLEOTIDE SEQUENCE</scope>
    <source>
        <strain evidence="9">4376</strain>
    </source>
</reference>
<dbReference type="GO" id="GO:0008324">
    <property type="term" value="F:monoatomic cation transmembrane transporter activity"/>
    <property type="evidence" value="ECO:0007669"/>
    <property type="project" value="InterPro"/>
</dbReference>
<dbReference type="EMBL" id="DXFZ01000073">
    <property type="protein sequence ID" value="HIW96032.1"/>
    <property type="molecule type" value="Genomic_DNA"/>
</dbReference>
<evidence type="ECO:0000256" key="8">
    <source>
        <dbReference type="SAM" id="Phobius"/>
    </source>
</evidence>
<dbReference type="PANTHER" id="PTHR32024">
    <property type="entry name" value="TRK SYSTEM POTASSIUM UPTAKE PROTEIN TRKG-RELATED"/>
    <property type="match status" value="1"/>
</dbReference>
<organism evidence="9 10">
    <name type="scientific">Candidatus Corynebacterium gallistercoris</name>
    <dbReference type="NCBI Taxonomy" id="2838530"/>
    <lineage>
        <taxon>Bacteria</taxon>
        <taxon>Bacillati</taxon>
        <taxon>Actinomycetota</taxon>
        <taxon>Actinomycetes</taxon>
        <taxon>Mycobacteriales</taxon>
        <taxon>Corynebacteriaceae</taxon>
        <taxon>Corynebacterium</taxon>
    </lineage>
</organism>
<evidence type="ECO:0000256" key="4">
    <source>
        <dbReference type="ARBA" id="ARBA00022692"/>
    </source>
</evidence>
<name>A0A9D1RYD1_9CORY</name>
<evidence type="ECO:0000256" key="7">
    <source>
        <dbReference type="ARBA" id="ARBA00023136"/>
    </source>
</evidence>
<keyword evidence="7 8" id="KW-0472">Membrane</keyword>
<dbReference type="Proteomes" id="UP000824189">
    <property type="component" value="Unassembled WGS sequence"/>
</dbReference>
<evidence type="ECO:0000256" key="2">
    <source>
        <dbReference type="ARBA" id="ARBA00022448"/>
    </source>
</evidence>
<feature type="transmembrane region" description="Helical" evidence="8">
    <location>
        <begin position="120"/>
        <end position="144"/>
    </location>
</feature>
<dbReference type="InterPro" id="IPR003445">
    <property type="entry name" value="Cat_transpt"/>
</dbReference>
<feature type="transmembrane region" description="Helical" evidence="8">
    <location>
        <begin position="171"/>
        <end position="196"/>
    </location>
</feature>
<keyword evidence="2" id="KW-0813">Transport</keyword>
<evidence type="ECO:0000256" key="6">
    <source>
        <dbReference type="ARBA" id="ARBA00023065"/>
    </source>
</evidence>
<sequence length="497" mass="52612">MRPWLTLGILTACSSYCVRAESVQEPESCPSCGRSWLGRPSIIRVNSDRSLVQLQPARVVAAGFIALIACGTVLLQLPLSVPDGEPGHVKDAVFTATSAVSLTGLITVDTATHWSAFGQVVIMLLIQFGGFGIMSMTSLAGWMITGRIGLKARMNAAAEGRSQTVGGVRRILAWTVALTLVSEAIVALIVGTRLFVNYGESPGRAAWEGVFHAISAFNNAGFALRSDNLVPFVGDAWIILPLALAFMVGGLGFPVLKELVFRAHCVIRQRKANRRFSVTTKITLAGTGVLIVVGWVMVLAAEWTGVLSGMGLGEKILASFFQGVTPRTAGFNSLDYGQMHPTTLMGTTILMIIGGGSAGTAGGIKITTIMVLFAAMAAEFRGEQHVVIAKRRISPAVIRQAMTVAAAGATVVIAAIAAIRWIDPQFTGDQTTFEVVSAFATVGLSTGITADLSTPSQLILCALMYLGRIGPITLVAALAMRATKRRFDYPVERPFIG</sequence>
<feature type="transmembrane region" description="Helical" evidence="8">
    <location>
        <begin position="59"/>
        <end position="79"/>
    </location>
</feature>
<dbReference type="GO" id="GO:0030001">
    <property type="term" value="P:metal ion transport"/>
    <property type="evidence" value="ECO:0007669"/>
    <property type="project" value="UniProtKB-ARBA"/>
</dbReference>
<comment type="subcellular location">
    <subcellularLocation>
        <location evidence="1">Cell membrane</location>
        <topology evidence="1">Multi-pass membrane protein</topology>
    </subcellularLocation>
</comment>
<evidence type="ECO:0000313" key="9">
    <source>
        <dbReference type="EMBL" id="HIW96032.1"/>
    </source>
</evidence>
<comment type="caution">
    <text evidence="9">The sequence shown here is derived from an EMBL/GenBank/DDBJ whole genome shotgun (WGS) entry which is preliminary data.</text>
</comment>
<keyword evidence="4 8" id="KW-0812">Transmembrane</keyword>
<keyword evidence="5 8" id="KW-1133">Transmembrane helix</keyword>
<evidence type="ECO:0000256" key="3">
    <source>
        <dbReference type="ARBA" id="ARBA00022475"/>
    </source>
</evidence>
<feature type="transmembrane region" description="Helical" evidence="8">
    <location>
        <begin position="236"/>
        <end position="261"/>
    </location>
</feature>
<protein>
    <submittedName>
        <fullName evidence="9">TrkH family potassium uptake protein</fullName>
    </submittedName>
</protein>
<dbReference type="PANTHER" id="PTHR32024:SF1">
    <property type="entry name" value="KTR SYSTEM POTASSIUM UPTAKE PROTEIN B"/>
    <property type="match status" value="1"/>
</dbReference>
<dbReference type="GO" id="GO:0005886">
    <property type="term" value="C:plasma membrane"/>
    <property type="evidence" value="ECO:0007669"/>
    <property type="project" value="UniProtKB-SubCell"/>
</dbReference>
<dbReference type="Pfam" id="PF02386">
    <property type="entry name" value="TrkH"/>
    <property type="match status" value="1"/>
</dbReference>
<proteinExistence type="predicted"/>
<reference evidence="9" key="2">
    <citation type="submission" date="2021-04" db="EMBL/GenBank/DDBJ databases">
        <authorList>
            <person name="Gilroy R."/>
        </authorList>
    </citation>
    <scope>NUCLEOTIDE SEQUENCE</scope>
    <source>
        <strain evidence="9">4376</strain>
    </source>
</reference>
<feature type="transmembrane region" description="Helical" evidence="8">
    <location>
        <begin position="457"/>
        <end position="479"/>
    </location>
</feature>
<evidence type="ECO:0000256" key="1">
    <source>
        <dbReference type="ARBA" id="ARBA00004651"/>
    </source>
</evidence>
<keyword evidence="3" id="KW-1003">Cell membrane</keyword>
<feature type="transmembrane region" description="Helical" evidence="8">
    <location>
        <begin position="349"/>
        <end position="380"/>
    </location>
</feature>
<evidence type="ECO:0000256" key="5">
    <source>
        <dbReference type="ARBA" id="ARBA00022989"/>
    </source>
</evidence>
<accession>A0A9D1RYD1</accession>
<keyword evidence="6" id="KW-0406">Ion transport</keyword>
<gene>
    <name evidence="9" type="ORF">H9867_06070</name>
</gene>
<dbReference type="AlphaFoldDB" id="A0A9D1RYD1"/>